<protein>
    <recommendedName>
        <fullName evidence="9">Major facilitator superfamily (MFS) profile domain-containing protein</fullName>
    </recommendedName>
</protein>
<feature type="transmembrane region" description="Helical" evidence="8">
    <location>
        <begin position="270"/>
        <end position="288"/>
    </location>
</feature>
<evidence type="ECO:0000313" key="10">
    <source>
        <dbReference type="EMBL" id="KAF7718509.1"/>
    </source>
</evidence>
<dbReference type="GO" id="GO:0016020">
    <property type="term" value="C:membrane"/>
    <property type="evidence" value="ECO:0007669"/>
    <property type="project" value="UniProtKB-SubCell"/>
</dbReference>
<dbReference type="PANTHER" id="PTHR23506">
    <property type="entry name" value="GH10249P"/>
    <property type="match status" value="1"/>
</dbReference>
<feature type="transmembrane region" description="Helical" evidence="8">
    <location>
        <begin position="381"/>
        <end position="403"/>
    </location>
</feature>
<accession>A0A8J8WJA4</accession>
<comment type="similarity">
    <text evidence="2">Belongs to the major facilitator superfamily. Vesicular transporter family.</text>
</comment>
<dbReference type="InterPro" id="IPR020846">
    <property type="entry name" value="MFS_dom"/>
</dbReference>
<dbReference type="SUPFAM" id="SSF103473">
    <property type="entry name" value="MFS general substrate transporter"/>
    <property type="match status" value="1"/>
</dbReference>
<dbReference type="AlphaFoldDB" id="A0A8J8WJA4"/>
<feature type="transmembrane region" description="Helical" evidence="8">
    <location>
        <begin position="409"/>
        <end position="432"/>
    </location>
</feature>
<keyword evidence="5 8" id="KW-1133">Transmembrane helix</keyword>
<dbReference type="InterPro" id="IPR036259">
    <property type="entry name" value="MFS_trans_sf"/>
</dbReference>
<feature type="transmembrane region" description="Helical" evidence="8">
    <location>
        <begin position="300"/>
        <end position="318"/>
    </location>
</feature>
<feature type="region of interest" description="Disordered" evidence="7">
    <location>
        <begin position="175"/>
        <end position="211"/>
    </location>
</feature>
<comment type="subcellular location">
    <subcellularLocation>
        <location evidence="1">Membrane</location>
        <topology evidence="1">Multi-pass membrane protein</topology>
    </subcellularLocation>
</comment>
<evidence type="ECO:0000313" key="11">
    <source>
        <dbReference type="Proteomes" id="UP000631181"/>
    </source>
</evidence>
<dbReference type="GO" id="GO:0022857">
    <property type="term" value="F:transmembrane transporter activity"/>
    <property type="evidence" value="ECO:0007669"/>
    <property type="project" value="InterPro"/>
</dbReference>
<feature type="transmembrane region" description="Helical" evidence="8">
    <location>
        <begin position="145"/>
        <end position="167"/>
    </location>
</feature>
<evidence type="ECO:0000256" key="5">
    <source>
        <dbReference type="ARBA" id="ARBA00022989"/>
    </source>
</evidence>
<evidence type="ECO:0000259" key="9">
    <source>
        <dbReference type="PROSITE" id="PS50850"/>
    </source>
</evidence>
<keyword evidence="4 8" id="KW-0812">Transmembrane</keyword>
<evidence type="ECO:0000256" key="4">
    <source>
        <dbReference type="ARBA" id="ARBA00022692"/>
    </source>
</evidence>
<keyword evidence="6 8" id="KW-0472">Membrane</keyword>
<organism evidence="10 11">
    <name type="scientific">Penicillium ucsense</name>
    <dbReference type="NCBI Taxonomy" id="2839758"/>
    <lineage>
        <taxon>Eukaryota</taxon>
        <taxon>Fungi</taxon>
        <taxon>Dikarya</taxon>
        <taxon>Ascomycota</taxon>
        <taxon>Pezizomycotina</taxon>
        <taxon>Eurotiomycetes</taxon>
        <taxon>Eurotiomycetidae</taxon>
        <taxon>Eurotiales</taxon>
        <taxon>Aspergillaceae</taxon>
        <taxon>Penicillium</taxon>
    </lineage>
</organism>
<evidence type="ECO:0000256" key="3">
    <source>
        <dbReference type="ARBA" id="ARBA00022448"/>
    </source>
</evidence>
<dbReference type="InterPro" id="IPR001958">
    <property type="entry name" value="Tet-R_TetA/multi-R_MdtG-like"/>
</dbReference>
<feature type="transmembrane region" description="Helical" evidence="8">
    <location>
        <begin position="29"/>
        <end position="48"/>
    </location>
</feature>
<feature type="transmembrane region" description="Helical" evidence="8">
    <location>
        <begin position="60"/>
        <end position="87"/>
    </location>
</feature>
<dbReference type="InterPro" id="IPR050930">
    <property type="entry name" value="MFS_Vesicular_Transporter"/>
</dbReference>
<dbReference type="InterPro" id="IPR011701">
    <property type="entry name" value="MFS"/>
</dbReference>
<comment type="caution">
    <text evidence="10">The sequence shown here is derived from an EMBL/GenBank/DDBJ whole genome shotgun (WGS) entry which is preliminary data.</text>
</comment>
<dbReference type="CDD" id="cd17325">
    <property type="entry name" value="MFS_MdtG_SLC18_like"/>
    <property type="match status" value="1"/>
</dbReference>
<dbReference type="OrthoDB" id="5086884at2759"/>
<dbReference type="EMBL" id="WIWV01000014">
    <property type="protein sequence ID" value="KAF7718509.1"/>
    <property type="molecule type" value="Genomic_DNA"/>
</dbReference>
<name>A0A8J8WJA4_9EURO</name>
<feature type="compositionally biased region" description="Low complexity" evidence="7">
    <location>
        <begin position="178"/>
        <end position="191"/>
    </location>
</feature>
<keyword evidence="3" id="KW-0813">Transport</keyword>
<dbReference type="PROSITE" id="PS50850">
    <property type="entry name" value="MFS"/>
    <property type="match status" value="1"/>
</dbReference>
<sequence length="449" mass="47676">MFLYGFLVPMLPYMLEERMHQPPQQTQRLTSISLALHGIVSAFSGPILGHLADQTPSRKIPFLITLLGCIIGTLMVAFATSLGVFFAGRVLQGISGSGTWLIGLATVTDCVGTERIGVTLGVMTAVANSGTITGPMVSGFILELAGYWFTWSVPVVILVVDIVARMLMVENKKEQKMPVPTKSDSTTPSSSAHETEPLLQNSSTPAADAEQAKDGAMAASANVWRIMLGKSRVLTALLITVWAPALATSFNATLPLHVSDIFGWSPSRVGLMFMLLSLPGLPISPLAGHLRDRVGTRLPATFGLVSQGVVLAMLGYAGNPSYQWSSVGERGKALYIFSCVVFGFLRPLTSGVAPMELTLAVEAEEAKRPGVFGPQGGFSRAFSLIEVAVALGLTLGPVISGALTERFDYYVMCWTLSVLCVLTAVLAGTFLGSKTTTSEQSRPEVEAGT</sequence>
<proteinExistence type="inferred from homology"/>
<evidence type="ECO:0000256" key="1">
    <source>
        <dbReference type="ARBA" id="ARBA00004141"/>
    </source>
</evidence>
<feature type="transmembrane region" description="Helical" evidence="8">
    <location>
        <begin position="233"/>
        <end position="250"/>
    </location>
</feature>
<evidence type="ECO:0000256" key="6">
    <source>
        <dbReference type="ARBA" id="ARBA00023136"/>
    </source>
</evidence>
<dbReference type="Proteomes" id="UP000631181">
    <property type="component" value="Unassembled WGS sequence"/>
</dbReference>
<feature type="domain" description="Major facilitator superfamily (MFS) profile" evidence="9">
    <location>
        <begin position="1"/>
        <end position="435"/>
    </location>
</feature>
<dbReference type="PANTHER" id="PTHR23506:SF35">
    <property type="entry name" value="MAJOR FACILITATOR SUPERFAMILY (MFS) PROFILE DOMAIN-CONTAINING PROTEIN-RELATED"/>
    <property type="match status" value="1"/>
</dbReference>
<dbReference type="Gene3D" id="1.20.1250.20">
    <property type="entry name" value="MFS general substrate transporter like domains"/>
    <property type="match status" value="2"/>
</dbReference>
<dbReference type="Pfam" id="PF07690">
    <property type="entry name" value="MFS_1"/>
    <property type="match status" value="1"/>
</dbReference>
<evidence type="ECO:0000256" key="2">
    <source>
        <dbReference type="ARBA" id="ARBA00006829"/>
    </source>
</evidence>
<reference evidence="10" key="1">
    <citation type="journal article" date="2020" name="Front. Microbiol.">
        <title>Gene regulatory networks of Penicillium echinulatum 2HH and Penicillium oxalicum 114-2 inferred by a computational biology approach.</title>
        <authorList>
            <person name="Lenz A.R."/>
            <person name="Galan-Vasquez E."/>
            <person name="Balbinot E."/>
            <person name="De Abreu F.P."/>
            <person name="De Oliveira N.S."/>
            <person name="Da Rosa L.O."/>
            <person name="De Avila E Silva S."/>
            <person name="Camassola M."/>
            <person name="Dillon A.J.P."/>
            <person name="Perez-Rueda E."/>
        </authorList>
    </citation>
    <scope>NUCLEOTIDE SEQUENCE</scope>
    <source>
        <strain evidence="10">S1M29</strain>
    </source>
</reference>
<evidence type="ECO:0000256" key="7">
    <source>
        <dbReference type="SAM" id="MobiDB-lite"/>
    </source>
</evidence>
<gene>
    <name evidence="10" type="ORF">PECM_001820</name>
</gene>
<keyword evidence="11" id="KW-1185">Reference proteome</keyword>
<evidence type="ECO:0000256" key="8">
    <source>
        <dbReference type="SAM" id="Phobius"/>
    </source>
</evidence>
<dbReference type="PRINTS" id="PR01035">
    <property type="entry name" value="TCRTETA"/>
</dbReference>